<organism evidence="6 7">
    <name type="scientific">Calicophoron daubneyi</name>
    <name type="common">Rumen fluke</name>
    <name type="synonym">Paramphistomum daubneyi</name>
    <dbReference type="NCBI Taxonomy" id="300641"/>
    <lineage>
        <taxon>Eukaryota</taxon>
        <taxon>Metazoa</taxon>
        <taxon>Spiralia</taxon>
        <taxon>Lophotrochozoa</taxon>
        <taxon>Platyhelminthes</taxon>
        <taxon>Trematoda</taxon>
        <taxon>Digenea</taxon>
        <taxon>Plagiorchiida</taxon>
        <taxon>Pronocephalata</taxon>
        <taxon>Paramphistomoidea</taxon>
        <taxon>Paramphistomidae</taxon>
        <taxon>Calicophoron</taxon>
    </lineage>
</organism>
<dbReference type="InterPro" id="IPR005746">
    <property type="entry name" value="Thioredoxin"/>
</dbReference>
<feature type="site" description="Contributes to redox potential value" evidence="3">
    <location>
        <position position="33"/>
    </location>
</feature>
<comment type="similarity">
    <text evidence="2">Belongs to the thioredoxin family.</text>
</comment>
<dbReference type="InterPro" id="IPR036249">
    <property type="entry name" value="Thioredoxin-like_sf"/>
</dbReference>
<dbReference type="PIRSF" id="PIRSF000077">
    <property type="entry name" value="Thioredoxin"/>
    <property type="match status" value="1"/>
</dbReference>
<dbReference type="GO" id="GO:0015035">
    <property type="term" value="F:protein-disulfide reductase activity"/>
    <property type="evidence" value="ECO:0007669"/>
    <property type="project" value="InterPro"/>
</dbReference>
<dbReference type="EMBL" id="CAXLJL010000623">
    <property type="protein sequence ID" value="CAL5139630.1"/>
    <property type="molecule type" value="Genomic_DNA"/>
</dbReference>
<dbReference type="PANTHER" id="PTHR46115">
    <property type="entry name" value="THIOREDOXIN-LIKE PROTEIN 1"/>
    <property type="match status" value="1"/>
</dbReference>
<feature type="domain" description="Thioredoxin" evidence="5">
    <location>
        <begin position="1"/>
        <end position="104"/>
    </location>
</feature>
<dbReference type="Gene3D" id="3.40.30.10">
    <property type="entry name" value="Glutaredoxin"/>
    <property type="match status" value="1"/>
</dbReference>
<evidence type="ECO:0000259" key="5">
    <source>
        <dbReference type="PROSITE" id="PS51352"/>
    </source>
</evidence>
<dbReference type="PRINTS" id="PR00421">
    <property type="entry name" value="THIOREDOXIN"/>
</dbReference>
<dbReference type="CDD" id="cd02947">
    <property type="entry name" value="TRX_family"/>
    <property type="match status" value="1"/>
</dbReference>
<feature type="disulfide bond" description="Redox-active" evidence="4">
    <location>
        <begin position="31"/>
        <end position="34"/>
    </location>
</feature>
<gene>
    <name evidence="6" type="ORF">CDAUBV1_LOCUS14748</name>
</gene>
<reference evidence="6" key="1">
    <citation type="submission" date="2024-06" db="EMBL/GenBank/DDBJ databases">
        <authorList>
            <person name="Liu X."/>
            <person name="Lenzi L."/>
            <person name="Haldenby T S."/>
            <person name="Uol C."/>
        </authorList>
    </citation>
    <scope>NUCLEOTIDE SEQUENCE</scope>
</reference>
<keyword evidence="4" id="KW-0676">Redox-active center</keyword>
<dbReference type="InterPro" id="IPR013766">
    <property type="entry name" value="Thioredoxin_domain"/>
</dbReference>
<proteinExistence type="inferred from homology"/>
<comment type="caution">
    <text evidence="6">The sequence shown here is derived from an EMBL/GenBank/DDBJ whole genome shotgun (WGS) entry which is preliminary data.</text>
</comment>
<dbReference type="AlphaFoldDB" id="A0AAV2TS76"/>
<sequence length="104" mass="11812">MREIKTEEELEQLLRESEKRLVILDFFAEWCGPCKKAMPVFHTIAEANEEILCVKVNVDESEGIAGNFEINGLPTFILLKGGVEVEQFMGPNLDPLRAAIEKYK</sequence>
<keyword evidence="1 4" id="KW-1015">Disulfide bond</keyword>
<evidence type="ECO:0000256" key="2">
    <source>
        <dbReference type="PIRNR" id="PIRNR000077"/>
    </source>
</evidence>
<feature type="site" description="Deprotonates C-terminal active site Cys" evidence="3">
    <location>
        <position position="25"/>
    </location>
</feature>
<feature type="active site" description="Nucleophile" evidence="3">
    <location>
        <position position="31"/>
    </location>
</feature>
<dbReference type="PROSITE" id="PS51352">
    <property type="entry name" value="THIOREDOXIN_2"/>
    <property type="match status" value="1"/>
</dbReference>
<evidence type="ECO:0000256" key="4">
    <source>
        <dbReference type="PIRSR" id="PIRSR000077-4"/>
    </source>
</evidence>
<protein>
    <recommendedName>
        <fullName evidence="2">Thioredoxin</fullName>
    </recommendedName>
</protein>
<name>A0AAV2TS76_CALDB</name>
<evidence type="ECO:0000313" key="7">
    <source>
        <dbReference type="Proteomes" id="UP001497525"/>
    </source>
</evidence>
<accession>A0AAV2TS76</accession>
<evidence type="ECO:0000256" key="3">
    <source>
        <dbReference type="PIRSR" id="PIRSR000077-1"/>
    </source>
</evidence>
<evidence type="ECO:0000256" key="1">
    <source>
        <dbReference type="ARBA" id="ARBA00023157"/>
    </source>
</evidence>
<dbReference type="Proteomes" id="UP001497525">
    <property type="component" value="Unassembled WGS sequence"/>
</dbReference>
<evidence type="ECO:0000313" key="6">
    <source>
        <dbReference type="EMBL" id="CAL5139630.1"/>
    </source>
</evidence>
<dbReference type="SUPFAM" id="SSF52833">
    <property type="entry name" value="Thioredoxin-like"/>
    <property type="match status" value="1"/>
</dbReference>
<feature type="site" description="Contributes to redox potential value" evidence="3">
    <location>
        <position position="32"/>
    </location>
</feature>
<feature type="active site" description="Nucleophile" evidence="3">
    <location>
        <position position="34"/>
    </location>
</feature>
<dbReference type="Pfam" id="PF00085">
    <property type="entry name" value="Thioredoxin"/>
    <property type="match status" value="1"/>
</dbReference>